<proteinExistence type="predicted"/>
<dbReference type="Proteomes" id="UP000005307">
    <property type="component" value="Chromosome"/>
</dbReference>
<gene>
    <name evidence="1" type="ORF">OAN307_c07500</name>
</gene>
<dbReference type="EMBL" id="CP003740">
    <property type="protein sequence ID" value="AGI66475.1"/>
    <property type="molecule type" value="Genomic_DNA"/>
</dbReference>
<dbReference type="AlphaFoldDB" id="M9R9S9"/>
<dbReference type="eggNOG" id="COG5362">
    <property type="taxonomic scope" value="Bacteria"/>
</dbReference>
<keyword evidence="2" id="KW-1185">Reference proteome</keyword>
<sequence length="184" mass="20810">MTSRKRATPDLKPTGKGRFRHLNLPTIAEKEEQFRLYNNYNWTRSRGEVLAPSGEGQETLDNINADIGEAAFRTQYQQDHGSAGSVMLDFTKIAVLDYEGSGIRRPKTVQVWDTAVKDGPNCDFLAGITFAWDYEKWVVFDVITRRMNFGGLKTFARSTADKWKPVLVLVEDSANGSAFVHDMR</sequence>
<evidence type="ECO:0000313" key="2">
    <source>
        <dbReference type="Proteomes" id="UP000005307"/>
    </source>
</evidence>
<evidence type="ECO:0000313" key="1">
    <source>
        <dbReference type="EMBL" id="AGI66475.1"/>
    </source>
</evidence>
<reference evidence="1 2" key="1">
    <citation type="journal article" date="2013" name="PLoS ONE">
        <title>Poles Apart: Arctic and Antarctic Octadecabacter strains Share High Genome Plasticity and a New Type of Xanthorhodopsin.</title>
        <authorList>
            <person name="Vollmers J."/>
            <person name="Voget S."/>
            <person name="Dietrich S."/>
            <person name="Gollnow K."/>
            <person name="Smits M."/>
            <person name="Meyer K."/>
            <person name="Brinkhoff T."/>
            <person name="Simon M."/>
            <person name="Daniel R."/>
        </authorList>
    </citation>
    <scope>NUCLEOTIDE SEQUENCE [LARGE SCALE GENOMIC DNA]</scope>
    <source>
        <strain evidence="1 2">307</strain>
    </source>
</reference>
<evidence type="ECO:0008006" key="3">
    <source>
        <dbReference type="Google" id="ProtNLM"/>
    </source>
</evidence>
<accession>M9R9S9</accession>
<organism evidence="1 2">
    <name type="scientific">Octadecabacter antarcticus 307</name>
    <dbReference type="NCBI Taxonomy" id="391626"/>
    <lineage>
        <taxon>Bacteria</taxon>
        <taxon>Pseudomonadati</taxon>
        <taxon>Pseudomonadota</taxon>
        <taxon>Alphaproteobacteria</taxon>
        <taxon>Rhodobacterales</taxon>
        <taxon>Roseobacteraceae</taxon>
        <taxon>Octadecabacter</taxon>
    </lineage>
</organism>
<dbReference type="HOGENOM" id="CLU_1466790_0_0_5"/>
<protein>
    <recommendedName>
        <fullName evidence="3">Terminase large subunit gp17-like C-terminal domain-containing protein</fullName>
    </recommendedName>
</protein>
<dbReference type="KEGG" id="oat:OAN307_c07500"/>
<name>M9R9S9_9RHOB</name>
<dbReference type="STRING" id="391626.OAN307_c07500"/>